<evidence type="ECO:0008006" key="3">
    <source>
        <dbReference type="Google" id="ProtNLM"/>
    </source>
</evidence>
<evidence type="ECO:0000313" key="2">
    <source>
        <dbReference type="Proteomes" id="UP001596472"/>
    </source>
</evidence>
<dbReference type="Proteomes" id="UP001596472">
    <property type="component" value="Unassembled WGS sequence"/>
</dbReference>
<accession>A0ABW2L3A1</accession>
<organism evidence="1 2">
    <name type="scientific">Haloferula chungangensis</name>
    <dbReference type="NCBI Taxonomy" id="1048331"/>
    <lineage>
        <taxon>Bacteria</taxon>
        <taxon>Pseudomonadati</taxon>
        <taxon>Verrucomicrobiota</taxon>
        <taxon>Verrucomicrobiia</taxon>
        <taxon>Verrucomicrobiales</taxon>
        <taxon>Verrucomicrobiaceae</taxon>
        <taxon>Haloferula</taxon>
    </lineage>
</organism>
<dbReference type="EMBL" id="JBHTBS010000001">
    <property type="protein sequence ID" value="MFC7335764.1"/>
    <property type="molecule type" value="Genomic_DNA"/>
</dbReference>
<comment type="caution">
    <text evidence="1">The sequence shown here is derived from an EMBL/GenBank/DDBJ whole genome shotgun (WGS) entry which is preliminary data.</text>
</comment>
<reference evidence="2" key="1">
    <citation type="journal article" date="2019" name="Int. J. Syst. Evol. Microbiol.">
        <title>The Global Catalogue of Microorganisms (GCM) 10K type strain sequencing project: providing services to taxonomists for standard genome sequencing and annotation.</title>
        <authorList>
            <consortium name="The Broad Institute Genomics Platform"/>
            <consortium name="The Broad Institute Genome Sequencing Center for Infectious Disease"/>
            <person name="Wu L."/>
            <person name="Ma J."/>
        </authorList>
    </citation>
    <scope>NUCLEOTIDE SEQUENCE [LARGE SCALE GENOMIC DNA]</scope>
    <source>
        <strain evidence="2">CGMCC 4.1467</strain>
    </source>
</reference>
<dbReference type="RefSeq" id="WP_379708206.1">
    <property type="nucleotide sequence ID" value="NZ_JBHTBS010000001.1"/>
</dbReference>
<sequence>MPILTIYSVVVTQSIASITLVDEPFDYPDGNLVGNGTWTAYSGLGNGPVLVSSSQISLAHSSSSSAREDALVQYTAQMEGVITATFSFSVSDDTKIGFNTFNNYNPNPSYFAGFKTGTSSSTSSLSSLLYIIDAGSTPSDTADFRIGIRSQTTAGSIIPGTLDLLYDTTYDVTLSYDFATGQSSATLGGETITTTTPTSSSPTLDGFFFRQGTSLNNESFTVDSLTIVNIPEPTVALLGSLGTLALLRRRRHLA</sequence>
<protein>
    <recommendedName>
        <fullName evidence="3">PEP-CTERM sorting domain-containing protein</fullName>
    </recommendedName>
</protein>
<keyword evidence="2" id="KW-1185">Reference proteome</keyword>
<gene>
    <name evidence="1" type="ORF">ACFQY0_01140</name>
</gene>
<name>A0ABW2L3A1_9BACT</name>
<proteinExistence type="predicted"/>
<evidence type="ECO:0000313" key="1">
    <source>
        <dbReference type="EMBL" id="MFC7335764.1"/>
    </source>
</evidence>